<dbReference type="Proteomes" id="UP000735302">
    <property type="component" value="Unassembled WGS sequence"/>
</dbReference>
<evidence type="ECO:0000313" key="2">
    <source>
        <dbReference type="EMBL" id="GFN90492.1"/>
    </source>
</evidence>
<dbReference type="EMBL" id="BLXT01002055">
    <property type="protein sequence ID" value="GFN90492.1"/>
    <property type="molecule type" value="Genomic_DNA"/>
</dbReference>
<reference evidence="2 3" key="1">
    <citation type="journal article" date="2021" name="Elife">
        <title>Chloroplast acquisition without the gene transfer in kleptoplastic sea slugs, Plakobranchus ocellatus.</title>
        <authorList>
            <person name="Maeda T."/>
            <person name="Takahashi S."/>
            <person name="Yoshida T."/>
            <person name="Shimamura S."/>
            <person name="Takaki Y."/>
            <person name="Nagai Y."/>
            <person name="Toyoda A."/>
            <person name="Suzuki Y."/>
            <person name="Arimoto A."/>
            <person name="Ishii H."/>
            <person name="Satoh N."/>
            <person name="Nishiyama T."/>
            <person name="Hasebe M."/>
            <person name="Maruyama T."/>
            <person name="Minagawa J."/>
            <person name="Obokata J."/>
            <person name="Shigenobu S."/>
        </authorList>
    </citation>
    <scope>NUCLEOTIDE SEQUENCE [LARGE SCALE GENOMIC DNA]</scope>
</reference>
<feature type="region of interest" description="Disordered" evidence="1">
    <location>
        <begin position="105"/>
        <end position="170"/>
    </location>
</feature>
<keyword evidence="3" id="KW-1185">Reference proteome</keyword>
<accession>A0AAV3Z7A0</accession>
<evidence type="ECO:0000313" key="3">
    <source>
        <dbReference type="Proteomes" id="UP000735302"/>
    </source>
</evidence>
<organism evidence="2 3">
    <name type="scientific">Plakobranchus ocellatus</name>
    <dbReference type="NCBI Taxonomy" id="259542"/>
    <lineage>
        <taxon>Eukaryota</taxon>
        <taxon>Metazoa</taxon>
        <taxon>Spiralia</taxon>
        <taxon>Lophotrochozoa</taxon>
        <taxon>Mollusca</taxon>
        <taxon>Gastropoda</taxon>
        <taxon>Heterobranchia</taxon>
        <taxon>Euthyneura</taxon>
        <taxon>Panpulmonata</taxon>
        <taxon>Sacoglossa</taxon>
        <taxon>Placobranchoidea</taxon>
        <taxon>Plakobranchidae</taxon>
        <taxon>Plakobranchus</taxon>
    </lineage>
</organism>
<sequence length="170" mass="19087">MECEVGLFICKSVGNTVDSESALRSAETFLPRVRAPQPAPWPSEGLGSLRLFCCGLVIYKNQTNLLVRGTSIPYPSDSLASRETRRVELADVILLLQIKVQSVRDHPNPDTKIIPNLTQRSSQSRHRDHPNPDTEIMPILTQRSSQSRHRDHPNPDTEIIPNLTQRSSQT</sequence>
<dbReference type="AlphaFoldDB" id="A0AAV3Z7A0"/>
<protein>
    <submittedName>
        <fullName evidence="2">Uncharacterized protein</fullName>
    </submittedName>
</protein>
<evidence type="ECO:0000256" key="1">
    <source>
        <dbReference type="SAM" id="MobiDB-lite"/>
    </source>
</evidence>
<proteinExistence type="predicted"/>
<gene>
    <name evidence="2" type="ORF">PoB_001699800</name>
</gene>
<comment type="caution">
    <text evidence="2">The sequence shown here is derived from an EMBL/GenBank/DDBJ whole genome shotgun (WGS) entry which is preliminary data.</text>
</comment>
<name>A0AAV3Z7A0_9GAST</name>